<dbReference type="InterPro" id="IPR001647">
    <property type="entry name" value="HTH_TetR"/>
</dbReference>
<dbReference type="SUPFAM" id="SSF46689">
    <property type="entry name" value="Homeodomain-like"/>
    <property type="match status" value="1"/>
</dbReference>
<dbReference type="Gene3D" id="1.10.10.60">
    <property type="entry name" value="Homeodomain-like"/>
    <property type="match status" value="1"/>
</dbReference>
<dbReference type="Proteomes" id="UP000297288">
    <property type="component" value="Unassembled WGS sequence"/>
</dbReference>
<dbReference type="GO" id="GO:0003677">
    <property type="term" value="F:DNA binding"/>
    <property type="evidence" value="ECO:0007669"/>
    <property type="project" value="UniProtKB-UniRule"/>
</dbReference>
<dbReference type="PANTHER" id="PTHR43479:SF11">
    <property type="entry name" value="ACREF_ENVCD OPERON REPRESSOR-RELATED"/>
    <property type="match status" value="1"/>
</dbReference>
<protein>
    <submittedName>
        <fullName evidence="6">TetR/AcrR family transcriptional regulator</fullName>
    </submittedName>
</protein>
<gene>
    <name evidence="6" type="ORF">E4650_09760</name>
</gene>
<dbReference type="RefSeq" id="WP_135403205.1">
    <property type="nucleotide sequence ID" value="NZ_SRME01000008.1"/>
</dbReference>
<evidence type="ECO:0000256" key="2">
    <source>
        <dbReference type="ARBA" id="ARBA00023125"/>
    </source>
</evidence>
<dbReference type="PRINTS" id="PR00455">
    <property type="entry name" value="HTHTETR"/>
</dbReference>
<evidence type="ECO:0000256" key="1">
    <source>
        <dbReference type="ARBA" id="ARBA00023015"/>
    </source>
</evidence>
<dbReference type="Gene3D" id="1.10.357.10">
    <property type="entry name" value="Tetracycline Repressor, domain 2"/>
    <property type="match status" value="1"/>
</dbReference>
<dbReference type="PANTHER" id="PTHR43479">
    <property type="entry name" value="ACREF/ENVCD OPERON REPRESSOR-RELATED"/>
    <property type="match status" value="1"/>
</dbReference>
<feature type="domain" description="HTH tetR-type" evidence="5">
    <location>
        <begin position="2"/>
        <end position="62"/>
    </location>
</feature>
<evidence type="ECO:0000259" key="5">
    <source>
        <dbReference type="PROSITE" id="PS50977"/>
    </source>
</evidence>
<feature type="DNA-binding region" description="H-T-H motif" evidence="4">
    <location>
        <begin position="25"/>
        <end position="44"/>
    </location>
</feature>
<keyword evidence="3" id="KW-0804">Transcription</keyword>
<dbReference type="InterPro" id="IPR023772">
    <property type="entry name" value="DNA-bd_HTH_TetR-type_CS"/>
</dbReference>
<dbReference type="PROSITE" id="PS50977">
    <property type="entry name" value="HTH_TETR_2"/>
    <property type="match status" value="1"/>
</dbReference>
<dbReference type="Pfam" id="PF00440">
    <property type="entry name" value="TetR_N"/>
    <property type="match status" value="1"/>
</dbReference>
<dbReference type="AlphaFoldDB" id="A0A4Z0VSH1"/>
<keyword evidence="2 4" id="KW-0238">DNA-binding</keyword>
<dbReference type="OrthoDB" id="9780939at2"/>
<name>A0A4Z0VSH1_9BACT</name>
<proteinExistence type="predicted"/>
<keyword evidence="1" id="KW-0805">Transcription regulation</keyword>
<dbReference type="EMBL" id="SRME01000008">
    <property type="protein sequence ID" value="TGG86765.1"/>
    <property type="molecule type" value="Genomic_DNA"/>
</dbReference>
<dbReference type="FunFam" id="1.10.10.60:FF:000141">
    <property type="entry name" value="TetR family transcriptional regulator"/>
    <property type="match status" value="1"/>
</dbReference>
<evidence type="ECO:0000256" key="3">
    <source>
        <dbReference type="ARBA" id="ARBA00023163"/>
    </source>
</evidence>
<dbReference type="PROSITE" id="PS01081">
    <property type="entry name" value="HTH_TETR_1"/>
    <property type="match status" value="1"/>
</dbReference>
<comment type="caution">
    <text evidence="6">The sequence shown here is derived from an EMBL/GenBank/DDBJ whole genome shotgun (WGS) entry which is preliminary data.</text>
</comment>
<evidence type="ECO:0000313" key="6">
    <source>
        <dbReference type="EMBL" id="TGG86765.1"/>
    </source>
</evidence>
<reference evidence="6 7" key="1">
    <citation type="submission" date="2019-04" db="EMBL/GenBank/DDBJ databases">
        <title>Draft genome sequence data and analysis of a Fermenting Bacterium, Geotoga petraea strain HO-Geo1, isolated from heavy-oil petroleum reservoir in Russia.</title>
        <authorList>
            <person name="Grouzdev D.S."/>
            <person name="Semenova E.M."/>
            <person name="Sokolova D.S."/>
            <person name="Tourova T.P."/>
            <person name="Poltaraus A.B."/>
            <person name="Nazina T.N."/>
        </authorList>
    </citation>
    <scope>NUCLEOTIDE SEQUENCE [LARGE SCALE GENOMIC DNA]</scope>
    <source>
        <strain evidence="6 7">HO-Geo1</strain>
    </source>
</reference>
<dbReference type="InterPro" id="IPR050624">
    <property type="entry name" value="HTH-type_Tx_Regulator"/>
</dbReference>
<accession>A0A4Z0VSH1</accession>
<evidence type="ECO:0000313" key="7">
    <source>
        <dbReference type="Proteomes" id="UP000297288"/>
    </source>
</evidence>
<sequence>MNETYEKIIKTAFKIFAEKGFDSASMNNIKDKAGVSKGAIYHYFDSKEELFIKVIEYFIYESSNYTNSLEIKSYNDLIKYGEYMLEWYKSDVYFEKFIYEVLNNALRNQKIKEMLHQVFEELNRFLQEEFHKLKKENILKKEADLNMLSQKVFIVLDSLGLYISLGIDFDYEKLWKSFMDDIIKQYFVEK</sequence>
<dbReference type="InterPro" id="IPR009057">
    <property type="entry name" value="Homeodomain-like_sf"/>
</dbReference>
<evidence type="ECO:0000256" key="4">
    <source>
        <dbReference type="PROSITE-ProRule" id="PRU00335"/>
    </source>
</evidence>
<organism evidence="6 7">
    <name type="scientific">Geotoga petraea</name>
    <dbReference type="NCBI Taxonomy" id="28234"/>
    <lineage>
        <taxon>Bacteria</taxon>
        <taxon>Thermotogati</taxon>
        <taxon>Thermotogota</taxon>
        <taxon>Thermotogae</taxon>
        <taxon>Petrotogales</taxon>
        <taxon>Petrotogaceae</taxon>
        <taxon>Geotoga</taxon>
    </lineage>
</organism>